<comment type="caution">
    <text evidence="2">The sequence shown here is derived from an EMBL/GenBank/DDBJ whole genome shotgun (WGS) entry which is preliminary data.</text>
</comment>
<dbReference type="Proteomes" id="UP000887159">
    <property type="component" value="Unassembled WGS sequence"/>
</dbReference>
<dbReference type="AlphaFoldDB" id="A0A8X6WGD9"/>
<accession>A0A8X6WGD9</accession>
<name>A0A8X6WGD9_TRICX</name>
<gene>
    <name evidence="2" type="ORF">TNCV_2506181</name>
</gene>
<protein>
    <submittedName>
        <fullName evidence="2">Uncharacterized protein</fullName>
    </submittedName>
</protein>
<evidence type="ECO:0000256" key="1">
    <source>
        <dbReference type="SAM" id="MobiDB-lite"/>
    </source>
</evidence>
<evidence type="ECO:0000313" key="2">
    <source>
        <dbReference type="EMBL" id="GFY34315.1"/>
    </source>
</evidence>
<feature type="region of interest" description="Disordered" evidence="1">
    <location>
        <begin position="69"/>
        <end position="106"/>
    </location>
</feature>
<dbReference type="EMBL" id="BMAU01021422">
    <property type="protein sequence ID" value="GFY34315.1"/>
    <property type="molecule type" value="Genomic_DNA"/>
</dbReference>
<feature type="compositionally biased region" description="Basic and acidic residues" evidence="1">
    <location>
        <begin position="71"/>
        <end position="80"/>
    </location>
</feature>
<proteinExistence type="predicted"/>
<sequence>MAIYLSPSSRTSKGVQPVAKRRILAPLQSQVLRPKPNLTWCQADFGPPTVLGPPAMWGLRGVARPSRRQRLGVERDRGMDQHGGAIGHGRMSGKVGDDLNKMVLTT</sequence>
<keyword evidence="3" id="KW-1185">Reference proteome</keyword>
<reference evidence="2" key="1">
    <citation type="submission" date="2020-08" db="EMBL/GenBank/DDBJ databases">
        <title>Multicomponent nature underlies the extraordinary mechanical properties of spider dragline silk.</title>
        <authorList>
            <person name="Kono N."/>
            <person name="Nakamura H."/>
            <person name="Mori M."/>
            <person name="Yoshida Y."/>
            <person name="Ohtoshi R."/>
            <person name="Malay A.D."/>
            <person name="Moran D.A.P."/>
            <person name="Tomita M."/>
            <person name="Numata K."/>
            <person name="Arakawa K."/>
        </authorList>
    </citation>
    <scope>NUCLEOTIDE SEQUENCE</scope>
</reference>
<evidence type="ECO:0000313" key="3">
    <source>
        <dbReference type="Proteomes" id="UP000887159"/>
    </source>
</evidence>
<organism evidence="2 3">
    <name type="scientific">Trichonephila clavipes</name>
    <name type="common">Golden silk orbweaver</name>
    <name type="synonym">Nephila clavipes</name>
    <dbReference type="NCBI Taxonomy" id="2585209"/>
    <lineage>
        <taxon>Eukaryota</taxon>
        <taxon>Metazoa</taxon>
        <taxon>Ecdysozoa</taxon>
        <taxon>Arthropoda</taxon>
        <taxon>Chelicerata</taxon>
        <taxon>Arachnida</taxon>
        <taxon>Araneae</taxon>
        <taxon>Araneomorphae</taxon>
        <taxon>Entelegynae</taxon>
        <taxon>Araneoidea</taxon>
        <taxon>Nephilidae</taxon>
        <taxon>Trichonephila</taxon>
    </lineage>
</organism>